<comment type="caution">
    <text evidence="1">The sequence shown here is derived from an EMBL/GenBank/DDBJ whole genome shotgun (WGS) entry which is preliminary data.</text>
</comment>
<gene>
    <name evidence="1" type="ORF">GSI_06475</name>
</gene>
<dbReference type="PANTHER" id="PTHR15503:SF22">
    <property type="entry name" value="TRANSPOSON TY3-I GAG POLYPROTEIN"/>
    <property type="match status" value="1"/>
</dbReference>
<dbReference type="PANTHER" id="PTHR15503">
    <property type="entry name" value="LDOC1 RELATED"/>
    <property type="match status" value="1"/>
</dbReference>
<dbReference type="OrthoDB" id="1407065at2759"/>
<evidence type="ECO:0000313" key="1">
    <source>
        <dbReference type="EMBL" id="PIL31771.1"/>
    </source>
</evidence>
<dbReference type="EMBL" id="AYKW01000012">
    <property type="protein sequence ID" value="PIL31771.1"/>
    <property type="molecule type" value="Genomic_DNA"/>
</dbReference>
<proteinExistence type="predicted"/>
<dbReference type="InterPro" id="IPR032567">
    <property type="entry name" value="RTL1-rel"/>
</dbReference>
<dbReference type="CDD" id="cd00303">
    <property type="entry name" value="retropepsin_like"/>
    <property type="match status" value="1"/>
</dbReference>
<organism evidence="1 2">
    <name type="scientific">Ganoderma sinense ZZ0214-1</name>
    <dbReference type="NCBI Taxonomy" id="1077348"/>
    <lineage>
        <taxon>Eukaryota</taxon>
        <taxon>Fungi</taxon>
        <taxon>Dikarya</taxon>
        <taxon>Basidiomycota</taxon>
        <taxon>Agaricomycotina</taxon>
        <taxon>Agaricomycetes</taxon>
        <taxon>Polyporales</taxon>
        <taxon>Polyporaceae</taxon>
        <taxon>Ganoderma</taxon>
    </lineage>
</organism>
<protein>
    <recommendedName>
        <fullName evidence="3">Reverse transcriptase domain-containing protein</fullName>
    </recommendedName>
</protein>
<dbReference type="Gene3D" id="3.10.10.10">
    <property type="entry name" value="HIV Type 1 Reverse Transcriptase, subunit A, domain 1"/>
    <property type="match status" value="1"/>
</dbReference>
<dbReference type="Proteomes" id="UP000230002">
    <property type="component" value="Unassembled WGS sequence"/>
</dbReference>
<reference evidence="1 2" key="1">
    <citation type="journal article" date="2015" name="Sci. Rep.">
        <title>Chromosome-level genome map provides insights into diverse defense mechanisms in the medicinal fungus Ganoderma sinense.</title>
        <authorList>
            <person name="Zhu Y."/>
            <person name="Xu J."/>
            <person name="Sun C."/>
            <person name="Zhou S."/>
            <person name="Xu H."/>
            <person name="Nelson D.R."/>
            <person name="Qian J."/>
            <person name="Song J."/>
            <person name="Luo H."/>
            <person name="Xiang L."/>
            <person name="Li Y."/>
            <person name="Xu Z."/>
            <person name="Ji A."/>
            <person name="Wang L."/>
            <person name="Lu S."/>
            <person name="Hayward A."/>
            <person name="Sun W."/>
            <person name="Li X."/>
            <person name="Schwartz D.C."/>
            <person name="Wang Y."/>
            <person name="Chen S."/>
        </authorList>
    </citation>
    <scope>NUCLEOTIDE SEQUENCE [LARGE SCALE GENOMIC DNA]</scope>
    <source>
        <strain evidence="1 2">ZZ0214-1</strain>
    </source>
</reference>
<sequence length="279" mass="32351">MRKLAKPIPLYNIDGTENRDGTITEVAVLDMAIGDHREKVVFVVTDIGDEDVIIGLDWLREHNPEVDWERGSLRLSRCPEACPAHQKASKPVETKVHDTEVRLMARNGPRRVRKAKMVGRIRAAVMVEEEEEDKPPPPATYTYSQQLAEQEYQKKEIRPVKEIVPKQYHEYLRVFSKEASERLPDHGPYDHAIELMPDARMFHSKVYPLSPSEQVELDKFINENLAKGYIQELKSLMSSPFFFIKKKDGSLRPVQDYRWLNDITIKNRYPLPLVSDLMD</sequence>
<evidence type="ECO:0008006" key="3">
    <source>
        <dbReference type="Google" id="ProtNLM"/>
    </source>
</evidence>
<dbReference type="STRING" id="1077348.A0A2G8SDF6"/>
<dbReference type="SUPFAM" id="SSF56672">
    <property type="entry name" value="DNA/RNA polymerases"/>
    <property type="match status" value="1"/>
</dbReference>
<dbReference type="AlphaFoldDB" id="A0A2G8SDF6"/>
<dbReference type="InterPro" id="IPR043502">
    <property type="entry name" value="DNA/RNA_pol_sf"/>
</dbReference>
<accession>A0A2G8SDF6</accession>
<evidence type="ECO:0000313" key="2">
    <source>
        <dbReference type="Proteomes" id="UP000230002"/>
    </source>
</evidence>
<name>A0A2G8SDF6_9APHY</name>
<dbReference type="Gene3D" id="2.40.70.10">
    <property type="entry name" value="Acid Proteases"/>
    <property type="match status" value="1"/>
</dbReference>
<dbReference type="InterPro" id="IPR021109">
    <property type="entry name" value="Peptidase_aspartic_dom_sf"/>
</dbReference>
<keyword evidence="2" id="KW-1185">Reference proteome</keyword>